<keyword evidence="4" id="KW-1185">Reference proteome</keyword>
<reference evidence="3 4" key="1">
    <citation type="submission" date="2019-02" db="EMBL/GenBank/DDBJ databases">
        <title>Deep-cultivation of Planctomycetes and their phenomic and genomic characterization uncovers novel biology.</title>
        <authorList>
            <person name="Wiegand S."/>
            <person name="Jogler M."/>
            <person name="Boedeker C."/>
            <person name="Pinto D."/>
            <person name="Vollmers J."/>
            <person name="Rivas-Marin E."/>
            <person name="Kohn T."/>
            <person name="Peeters S.H."/>
            <person name="Heuer A."/>
            <person name="Rast P."/>
            <person name="Oberbeckmann S."/>
            <person name="Bunk B."/>
            <person name="Jeske O."/>
            <person name="Meyerdierks A."/>
            <person name="Storesund J.E."/>
            <person name="Kallscheuer N."/>
            <person name="Luecker S."/>
            <person name="Lage O.M."/>
            <person name="Pohl T."/>
            <person name="Merkel B.J."/>
            <person name="Hornburger P."/>
            <person name="Mueller R.-W."/>
            <person name="Bruemmer F."/>
            <person name="Labrenz M."/>
            <person name="Spormann A.M."/>
            <person name="Op den Camp H."/>
            <person name="Overmann J."/>
            <person name="Amann R."/>
            <person name="Jetten M.S.M."/>
            <person name="Mascher T."/>
            <person name="Medema M.H."/>
            <person name="Devos D.P."/>
            <person name="Kaster A.-K."/>
            <person name="Ovreas L."/>
            <person name="Rohde M."/>
            <person name="Galperin M.Y."/>
            <person name="Jogler C."/>
        </authorList>
    </citation>
    <scope>NUCLEOTIDE SEQUENCE [LARGE SCALE GENOMIC DNA]</scope>
    <source>
        <strain evidence="3 4">Pla110</strain>
    </source>
</reference>
<gene>
    <name evidence="3" type="ORF">Pla110_41640</name>
</gene>
<organism evidence="3 4">
    <name type="scientific">Polystyrenella longa</name>
    <dbReference type="NCBI Taxonomy" id="2528007"/>
    <lineage>
        <taxon>Bacteria</taxon>
        <taxon>Pseudomonadati</taxon>
        <taxon>Planctomycetota</taxon>
        <taxon>Planctomycetia</taxon>
        <taxon>Planctomycetales</taxon>
        <taxon>Planctomycetaceae</taxon>
        <taxon>Polystyrenella</taxon>
    </lineage>
</organism>
<dbReference type="RefSeq" id="WP_231742659.1">
    <property type="nucleotide sequence ID" value="NZ_CP036281.1"/>
</dbReference>
<keyword evidence="2" id="KW-0472">Membrane</keyword>
<feature type="compositionally biased region" description="Basic and acidic residues" evidence="1">
    <location>
        <begin position="74"/>
        <end position="98"/>
    </location>
</feature>
<feature type="transmembrane region" description="Helical" evidence="2">
    <location>
        <begin position="40"/>
        <end position="60"/>
    </location>
</feature>
<evidence type="ECO:0000256" key="2">
    <source>
        <dbReference type="SAM" id="Phobius"/>
    </source>
</evidence>
<evidence type="ECO:0000313" key="4">
    <source>
        <dbReference type="Proteomes" id="UP000317178"/>
    </source>
</evidence>
<proteinExistence type="predicted"/>
<protein>
    <submittedName>
        <fullName evidence="3">Uncharacterized protein</fullName>
    </submittedName>
</protein>
<name>A0A518CT60_9PLAN</name>
<sequence length="98" mass="10223">MPFCTKISNQVKALLISGVTVIGVATAAAFTAIFAEDRDIGITAWVAVAVVGAASMIATAKNSSANNSSVRNIESTELRDPEESDSRSPHDKTVLISD</sequence>
<dbReference type="KEGG" id="plon:Pla110_41640"/>
<dbReference type="Proteomes" id="UP000317178">
    <property type="component" value="Chromosome"/>
</dbReference>
<keyword evidence="2" id="KW-0812">Transmembrane</keyword>
<keyword evidence="2" id="KW-1133">Transmembrane helix</keyword>
<accession>A0A518CT60</accession>
<evidence type="ECO:0000313" key="3">
    <source>
        <dbReference type="EMBL" id="QDU82409.1"/>
    </source>
</evidence>
<dbReference type="EMBL" id="CP036281">
    <property type="protein sequence ID" value="QDU82409.1"/>
    <property type="molecule type" value="Genomic_DNA"/>
</dbReference>
<feature type="region of interest" description="Disordered" evidence="1">
    <location>
        <begin position="62"/>
        <end position="98"/>
    </location>
</feature>
<dbReference type="AlphaFoldDB" id="A0A518CT60"/>
<feature type="transmembrane region" description="Helical" evidence="2">
    <location>
        <begin position="12"/>
        <end position="34"/>
    </location>
</feature>
<evidence type="ECO:0000256" key="1">
    <source>
        <dbReference type="SAM" id="MobiDB-lite"/>
    </source>
</evidence>
<feature type="compositionally biased region" description="Low complexity" evidence="1">
    <location>
        <begin position="62"/>
        <end position="72"/>
    </location>
</feature>